<sequence>MFPVEEAQTTGCCNQRSGRSVLDLFLWAREQPASKEDRGVRHGKISSRDEPKGSQPTVLKKGIYPLVRAKGFQPLESVKRENIWRNLAEQGKRDLLGTTMYANEHP</sequence>
<gene>
    <name evidence="2" type="ORF">KSZ_04880</name>
</gene>
<proteinExistence type="predicted"/>
<keyword evidence="3" id="KW-1185">Reference proteome</keyword>
<feature type="region of interest" description="Disordered" evidence="1">
    <location>
        <begin position="33"/>
        <end position="57"/>
    </location>
</feature>
<feature type="compositionally biased region" description="Basic and acidic residues" evidence="1">
    <location>
        <begin position="33"/>
        <end position="52"/>
    </location>
</feature>
<evidence type="ECO:0000313" key="2">
    <source>
        <dbReference type="EMBL" id="GHO82482.1"/>
    </source>
</evidence>
<organism evidence="2 3">
    <name type="scientific">Dictyobacter formicarum</name>
    <dbReference type="NCBI Taxonomy" id="2778368"/>
    <lineage>
        <taxon>Bacteria</taxon>
        <taxon>Bacillati</taxon>
        <taxon>Chloroflexota</taxon>
        <taxon>Ktedonobacteria</taxon>
        <taxon>Ktedonobacterales</taxon>
        <taxon>Dictyobacteraceae</taxon>
        <taxon>Dictyobacter</taxon>
    </lineage>
</organism>
<protein>
    <submittedName>
        <fullName evidence="2">Uncharacterized protein</fullName>
    </submittedName>
</protein>
<accession>A0ABQ3V8M5</accession>
<evidence type="ECO:0000313" key="3">
    <source>
        <dbReference type="Proteomes" id="UP000635565"/>
    </source>
</evidence>
<dbReference type="EMBL" id="BNJJ01000002">
    <property type="protein sequence ID" value="GHO82482.1"/>
    <property type="molecule type" value="Genomic_DNA"/>
</dbReference>
<name>A0ABQ3V8M5_9CHLR</name>
<comment type="caution">
    <text evidence="2">The sequence shown here is derived from an EMBL/GenBank/DDBJ whole genome shotgun (WGS) entry which is preliminary data.</text>
</comment>
<reference evidence="2 3" key="1">
    <citation type="journal article" date="2021" name="Int. J. Syst. Evol. Microbiol.">
        <title>Reticulibacter mediterranei gen. nov., sp. nov., within the new family Reticulibacteraceae fam. nov., and Ktedonospora formicarum gen. nov., sp. nov., Ktedonobacter robiniae sp. nov., Dictyobacter formicarum sp. nov. and Dictyobacter arantiisoli sp. nov., belonging to the class Ktedonobacteria.</title>
        <authorList>
            <person name="Yabe S."/>
            <person name="Zheng Y."/>
            <person name="Wang C.M."/>
            <person name="Sakai Y."/>
            <person name="Abe K."/>
            <person name="Yokota A."/>
            <person name="Donadio S."/>
            <person name="Cavaletti L."/>
            <person name="Monciardini P."/>
        </authorList>
    </citation>
    <scope>NUCLEOTIDE SEQUENCE [LARGE SCALE GENOMIC DNA]</scope>
    <source>
        <strain evidence="2 3">SOSP1-9</strain>
    </source>
</reference>
<dbReference type="Proteomes" id="UP000635565">
    <property type="component" value="Unassembled WGS sequence"/>
</dbReference>
<evidence type="ECO:0000256" key="1">
    <source>
        <dbReference type="SAM" id="MobiDB-lite"/>
    </source>
</evidence>